<dbReference type="RefSeq" id="WP_093181267.1">
    <property type="nucleotide sequence ID" value="NZ_FMYH01000001.1"/>
</dbReference>
<dbReference type="InterPro" id="IPR029057">
    <property type="entry name" value="PRTase-like"/>
</dbReference>
<dbReference type="OrthoDB" id="56827at2"/>
<dbReference type="AlphaFoldDB" id="A0A1G6HHY5"/>
<dbReference type="Pfam" id="PF12500">
    <property type="entry name" value="TRSP"/>
    <property type="match status" value="1"/>
</dbReference>
<dbReference type="CDD" id="cd06223">
    <property type="entry name" value="PRTases_typeI"/>
    <property type="match status" value="1"/>
</dbReference>
<feature type="region of interest" description="Disordered" evidence="1">
    <location>
        <begin position="289"/>
        <end position="309"/>
    </location>
</feature>
<dbReference type="Proteomes" id="UP000199039">
    <property type="component" value="Unassembled WGS sequence"/>
</dbReference>
<dbReference type="SUPFAM" id="SSF53271">
    <property type="entry name" value="PRTase-like"/>
    <property type="match status" value="1"/>
</dbReference>
<dbReference type="STRING" id="1814289.SAMN05216410_1048"/>
<dbReference type="InterPro" id="IPR041688">
    <property type="entry name" value="PRTase_2"/>
</dbReference>
<evidence type="ECO:0000313" key="5">
    <source>
        <dbReference type="Proteomes" id="UP000199039"/>
    </source>
</evidence>
<accession>A0A1G6HHY5</accession>
<evidence type="ECO:0000313" key="4">
    <source>
        <dbReference type="EMBL" id="SDB93718.1"/>
    </source>
</evidence>
<feature type="domain" description="Orotate phosphoribosyltransferase-like" evidence="3">
    <location>
        <begin position="30"/>
        <end position="260"/>
    </location>
</feature>
<sequence>MTAASTWVSERLGVGVHSGRSAAGISLDDLVGLAIRRNPRRAHLLVSTVLGKHVPTDPRLVYAAGRLLGFLAAGELTGTTRVAEAALASDVAGALARAVDAEPGAAARLLVAVDALHDVAGATPAGTVVVGYAETATALGHCVGEALAVPSLHSTRRPVPGVRPAAGFAEEHSHATEHLLLPEDPSFLTAAETVVLVDDEISTGRTALNTIEALQADRPRGRYVVAALIDLRTRADRETFAEVAARLGTRIDVVTLATGEITLPAGILDEAARLVAEVVPSALVEQTAGQARPAHVEPERETAAPSPAAVTRAPVTRFATWPAQVRDGGRHGFLPDHEAPLVSAAREAAAVVGQGLVGDRVLVLGFEELMYAPLRIAQALADQVAAETLVRFSTTTRSPVLSVDDPGYAIRTTVTFPSHDDPDDGPGPRFAHNVAPGVDPARRFTDIVVVIDSPADTAELSMPGGLIDRVAGWCDHVHVVVIPAYRP</sequence>
<keyword evidence="5" id="KW-1185">Reference proteome</keyword>
<dbReference type="Pfam" id="PF15609">
    <property type="entry name" value="PRTase_2"/>
    <property type="match status" value="1"/>
</dbReference>
<feature type="domain" description="TRSP" evidence="2">
    <location>
        <begin position="327"/>
        <end position="468"/>
    </location>
</feature>
<evidence type="ECO:0000259" key="2">
    <source>
        <dbReference type="Pfam" id="PF12500"/>
    </source>
</evidence>
<dbReference type="InterPro" id="IPR022537">
    <property type="entry name" value="TRSP_dom"/>
</dbReference>
<evidence type="ECO:0000256" key="1">
    <source>
        <dbReference type="SAM" id="MobiDB-lite"/>
    </source>
</evidence>
<evidence type="ECO:0000259" key="3">
    <source>
        <dbReference type="Pfam" id="PF15609"/>
    </source>
</evidence>
<dbReference type="InterPro" id="IPR011214">
    <property type="entry name" value="UCP020967"/>
</dbReference>
<dbReference type="EMBL" id="FMYH01000001">
    <property type="protein sequence ID" value="SDB93718.1"/>
    <property type="molecule type" value="Genomic_DNA"/>
</dbReference>
<gene>
    <name evidence="4" type="ORF">SAMN05216410_1048</name>
</gene>
<protein>
    <submittedName>
        <fullName evidence="4">TRSP domain C terminus to PRTase_2</fullName>
    </submittedName>
</protein>
<reference evidence="4 5" key="1">
    <citation type="submission" date="2016-09" db="EMBL/GenBank/DDBJ databases">
        <authorList>
            <person name="Capua I."/>
            <person name="De Benedictis P."/>
            <person name="Joannis T."/>
            <person name="Lombin L.H."/>
            <person name="Cattoli G."/>
        </authorList>
    </citation>
    <scope>NUCLEOTIDE SEQUENCE [LARGE SCALE GENOMIC DNA]</scope>
    <source>
        <strain evidence="4 5">ISLP-3</strain>
    </source>
</reference>
<organism evidence="4 5">
    <name type="scientific">Sanguibacter gelidistatuariae</name>
    <dbReference type="NCBI Taxonomy" id="1814289"/>
    <lineage>
        <taxon>Bacteria</taxon>
        <taxon>Bacillati</taxon>
        <taxon>Actinomycetota</taxon>
        <taxon>Actinomycetes</taxon>
        <taxon>Micrococcales</taxon>
        <taxon>Sanguibacteraceae</taxon>
        <taxon>Sanguibacter</taxon>
    </lineage>
</organism>
<name>A0A1G6HHY5_9MICO</name>
<dbReference type="Gene3D" id="3.40.50.2020">
    <property type="match status" value="1"/>
</dbReference>
<dbReference type="PIRSF" id="PIRSF020967">
    <property type="entry name" value="UCP020967"/>
    <property type="match status" value="1"/>
</dbReference>
<dbReference type="InterPro" id="IPR000836">
    <property type="entry name" value="PRTase_dom"/>
</dbReference>
<proteinExistence type="predicted"/>